<dbReference type="PANTHER" id="PTHR48041:SF78">
    <property type="entry name" value="ABC TRANSPORTER EXPRESSED IN TRACHEA, ISOFORM A"/>
    <property type="match status" value="1"/>
</dbReference>
<protein>
    <recommendedName>
        <fullName evidence="10">ABC transporter domain-containing protein</fullName>
    </recommendedName>
</protein>
<evidence type="ECO:0000256" key="8">
    <source>
        <dbReference type="ARBA" id="ARBA00023136"/>
    </source>
</evidence>
<evidence type="ECO:0000256" key="7">
    <source>
        <dbReference type="ARBA" id="ARBA00022989"/>
    </source>
</evidence>
<accession>A0A7R9PXW2</accession>
<dbReference type="InterPro" id="IPR017871">
    <property type="entry name" value="ABC_transporter-like_CS"/>
</dbReference>
<organism evidence="11">
    <name type="scientific">Medioppia subpectinata</name>
    <dbReference type="NCBI Taxonomy" id="1979941"/>
    <lineage>
        <taxon>Eukaryota</taxon>
        <taxon>Metazoa</taxon>
        <taxon>Ecdysozoa</taxon>
        <taxon>Arthropoda</taxon>
        <taxon>Chelicerata</taxon>
        <taxon>Arachnida</taxon>
        <taxon>Acari</taxon>
        <taxon>Acariformes</taxon>
        <taxon>Sarcoptiformes</taxon>
        <taxon>Oribatida</taxon>
        <taxon>Brachypylina</taxon>
        <taxon>Oppioidea</taxon>
        <taxon>Oppiidae</taxon>
        <taxon>Medioppia</taxon>
    </lineage>
</organism>
<name>A0A7R9PXW2_9ACAR</name>
<dbReference type="Pfam" id="PF01061">
    <property type="entry name" value="ABC2_membrane"/>
    <property type="match status" value="2"/>
</dbReference>
<dbReference type="Pfam" id="PF00005">
    <property type="entry name" value="ABC_tran"/>
    <property type="match status" value="2"/>
</dbReference>
<feature type="transmembrane region" description="Helical" evidence="9">
    <location>
        <begin position="948"/>
        <end position="968"/>
    </location>
</feature>
<dbReference type="GO" id="GO:0016887">
    <property type="term" value="F:ATP hydrolysis activity"/>
    <property type="evidence" value="ECO:0007669"/>
    <property type="project" value="InterPro"/>
</dbReference>
<keyword evidence="3" id="KW-0813">Transport</keyword>
<comment type="similarity">
    <text evidence="2">Belongs to the ABC transporter superfamily. ABCG family. Eye pigment precursor importer (TC 3.A.1.204) subfamily.</text>
</comment>
<sequence>MCMVILIVEPLRPYWVRRAPESLHYCRVLLVTGGQVKFAVIGQDDHLLNRVTTFESLVYASRLKNEPSVEHTAVARDILHRLKIADCANQRPNQCSGGQRKRISIALELVSRPHVLVLDEPTTGLDSMTTWQLIRTLIKLCKQSTPAPMAIALTIHQPSAKLFTLFDSAYVMSYDGQCIYHGPPQTMTGHLGRYGLVCPDYYNPADFVLDIACKEYGIEKVMMLSDAYRSAVSANDNNLDSMDNNNNKCQFEIKTQINDTFWRSLWILIESYLYGEDNGVLSGCAVDYMVTAGDYFEHMIIVRNAIVDNGLEMAFITIAFCFGAIFPACIVFPKEINCFEKEYGNGWYSCLAYVLSKIIVDIPFQILMPSLGSFYVYYMTGQYMHPIWRMYTFAVILILISLTASAQGFLFSALFPRNPEVAATLGLTIIIPMMLFSGTLARLETMPAPLRVITYFDYLRFGLESMIVDIYGLNRCDDNPLVVNKTDFLQHFSDETLMKIYSSEVIPYEKLLSIIDLSSGSDDHFGNDGTITAILGPSGAGKSTLLSCITGHKRTGLTGSIRITTDQKVKFAVIGQDDHLLDRVTTFESLVYASRLKNEPSVEHTAVARDILNKLKIADCADQWPNQCSGGQRKRISIALELVSRPHILVLDEPTTGLDSMTTWQLIRTLIKLCKQSAPAPMAIALTIHQPSAKLFDLFDSAYVMSYDGQCIYHGPPQTMTGHLGRHGLVCPDYYNPADFVLDIACKEYGIEKVMMLSNAYRSAVSADDNNTDSKCLFEIKTQINDTFRRSLWILIESYLYGDDNGVLSGCAVDFMVIDGDYFEHMVLVRSALFDNSLELVYITIAFCFGATFPACIVFPKEINCFEKECGNGWYSCLAYVLSKIIVDIPFQILMPSLGSFYAYYMTGQYMHPIWRMYTFAVILILISLTASAQGFLFSALFPRNPEVAATLGLTITIPMMLFSGTLARIETMPAPLRVITYFDYLRFGLESMIVNIYGLNRCDDNPLVVNKTDFLQHFSDETLMKIYSSEVIPYEKLLSIVDFGFGSDDHFGNESNVITYYGLQDWHLMQ</sequence>
<evidence type="ECO:0000259" key="10">
    <source>
        <dbReference type="PROSITE" id="PS50893"/>
    </source>
</evidence>
<keyword evidence="12" id="KW-1185">Reference proteome</keyword>
<keyword evidence="6" id="KW-0067">ATP-binding</keyword>
<dbReference type="OrthoDB" id="9989122at2759"/>
<feature type="transmembrane region" description="Helical" evidence="9">
    <location>
        <begin position="313"/>
        <end position="333"/>
    </location>
</feature>
<evidence type="ECO:0000256" key="5">
    <source>
        <dbReference type="ARBA" id="ARBA00022741"/>
    </source>
</evidence>
<dbReference type="InterPro" id="IPR003593">
    <property type="entry name" value="AAA+_ATPase"/>
</dbReference>
<keyword evidence="8 9" id="KW-0472">Membrane</keyword>
<evidence type="ECO:0000256" key="4">
    <source>
        <dbReference type="ARBA" id="ARBA00022692"/>
    </source>
</evidence>
<evidence type="ECO:0000256" key="9">
    <source>
        <dbReference type="SAM" id="Phobius"/>
    </source>
</evidence>
<keyword evidence="7 9" id="KW-1133">Transmembrane helix</keyword>
<feature type="transmembrane region" description="Helical" evidence="9">
    <location>
        <begin position="353"/>
        <end position="378"/>
    </location>
</feature>
<dbReference type="InterPro" id="IPR003439">
    <property type="entry name" value="ABC_transporter-like_ATP-bd"/>
</dbReference>
<dbReference type="Pfam" id="PF19055">
    <property type="entry name" value="ABC2_membrane_7"/>
    <property type="match status" value="2"/>
</dbReference>
<feature type="transmembrane region" description="Helical" evidence="9">
    <location>
        <begin position="390"/>
        <end position="415"/>
    </location>
</feature>
<gene>
    <name evidence="11" type="ORF">OSB1V03_LOCUS5234</name>
</gene>
<dbReference type="InterPro" id="IPR050352">
    <property type="entry name" value="ABCG_transporters"/>
</dbReference>
<dbReference type="Proteomes" id="UP000759131">
    <property type="component" value="Unassembled WGS sequence"/>
</dbReference>
<comment type="subcellular location">
    <subcellularLocation>
        <location evidence="1">Membrane</location>
        <topology evidence="1">Multi-pass membrane protein</topology>
    </subcellularLocation>
</comment>
<dbReference type="EMBL" id="CAJPIZ010002573">
    <property type="protein sequence ID" value="CAG2105224.1"/>
    <property type="molecule type" value="Genomic_DNA"/>
</dbReference>
<feature type="transmembrane region" description="Helical" evidence="9">
    <location>
        <begin position="880"/>
        <end position="905"/>
    </location>
</feature>
<dbReference type="PANTHER" id="PTHR48041">
    <property type="entry name" value="ABC TRANSPORTER G FAMILY MEMBER 28"/>
    <property type="match status" value="1"/>
</dbReference>
<feature type="non-terminal residue" evidence="11">
    <location>
        <position position="1"/>
    </location>
</feature>
<feature type="domain" description="ABC transporter" evidence="10">
    <location>
        <begin position="500"/>
        <end position="733"/>
    </location>
</feature>
<dbReference type="GO" id="GO:0005524">
    <property type="term" value="F:ATP binding"/>
    <property type="evidence" value="ECO:0007669"/>
    <property type="project" value="UniProtKB-KW"/>
</dbReference>
<evidence type="ECO:0000256" key="3">
    <source>
        <dbReference type="ARBA" id="ARBA00022448"/>
    </source>
</evidence>
<dbReference type="InterPro" id="IPR013525">
    <property type="entry name" value="ABC2_TM"/>
</dbReference>
<keyword evidence="4 9" id="KW-0812">Transmembrane</keyword>
<reference evidence="11" key="1">
    <citation type="submission" date="2020-11" db="EMBL/GenBank/DDBJ databases">
        <authorList>
            <person name="Tran Van P."/>
        </authorList>
    </citation>
    <scope>NUCLEOTIDE SEQUENCE</scope>
</reference>
<evidence type="ECO:0000313" key="11">
    <source>
        <dbReference type="EMBL" id="CAD7624794.1"/>
    </source>
</evidence>
<dbReference type="InterPro" id="IPR043926">
    <property type="entry name" value="ABCG_dom"/>
</dbReference>
<dbReference type="GO" id="GO:0140359">
    <property type="term" value="F:ABC-type transporter activity"/>
    <property type="evidence" value="ECO:0007669"/>
    <property type="project" value="InterPro"/>
</dbReference>
<dbReference type="GO" id="GO:0005886">
    <property type="term" value="C:plasma membrane"/>
    <property type="evidence" value="ECO:0007669"/>
    <property type="project" value="TreeGrafter"/>
</dbReference>
<feature type="transmembrane region" description="Helical" evidence="9">
    <location>
        <begin position="421"/>
        <end position="441"/>
    </location>
</feature>
<evidence type="ECO:0000256" key="2">
    <source>
        <dbReference type="ARBA" id="ARBA00005814"/>
    </source>
</evidence>
<dbReference type="PROSITE" id="PS00211">
    <property type="entry name" value="ABC_TRANSPORTER_1"/>
    <property type="match status" value="2"/>
</dbReference>
<evidence type="ECO:0000313" key="12">
    <source>
        <dbReference type="Proteomes" id="UP000759131"/>
    </source>
</evidence>
<proteinExistence type="inferred from homology"/>
<dbReference type="EMBL" id="OC857148">
    <property type="protein sequence ID" value="CAD7624794.1"/>
    <property type="molecule type" value="Genomic_DNA"/>
</dbReference>
<feature type="transmembrane region" description="Helical" evidence="9">
    <location>
        <begin position="917"/>
        <end position="942"/>
    </location>
</feature>
<keyword evidence="5" id="KW-0547">Nucleotide-binding</keyword>
<dbReference type="SUPFAM" id="SSF52540">
    <property type="entry name" value="P-loop containing nucleoside triphosphate hydrolases"/>
    <property type="match status" value="2"/>
</dbReference>
<dbReference type="Gene3D" id="3.40.50.300">
    <property type="entry name" value="P-loop containing nucleotide triphosphate hydrolases"/>
    <property type="match status" value="2"/>
</dbReference>
<dbReference type="AlphaFoldDB" id="A0A7R9PXW2"/>
<evidence type="ECO:0000256" key="1">
    <source>
        <dbReference type="ARBA" id="ARBA00004141"/>
    </source>
</evidence>
<dbReference type="InterPro" id="IPR027417">
    <property type="entry name" value="P-loop_NTPase"/>
</dbReference>
<dbReference type="SMART" id="SM00382">
    <property type="entry name" value="AAA"/>
    <property type="match status" value="1"/>
</dbReference>
<evidence type="ECO:0000256" key="6">
    <source>
        <dbReference type="ARBA" id="ARBA00022840"/>
    </source>
</evidence>
<feature type="transmembrane region" description="Helical" evidence="9">
    <location>
        <begin position="840"/>
        <end position="860"/>
    </location>
</feature>
<dbReference type="PROSITE" id="PS50893">
    <property type="entry name" value="ABC_TRANSPORTER_2"/>
    <property type="match status" value="1"/>
</dbReference>